<dbReference type="PANTHER" id="PTHR35276">
    <property type="entry name" value="S-ADENOSYL-L-METHIONINE-DEPENDENT METHYLTRANSFERASES SUPERFAMILY PROTEIN"/>
    <property type="match status" value="1"/>
</dbReference>
<comment type="caution">
    <text evidence="1">The sequence shown here is derived from an EMBL/GenBank/DDBJ whole genome shotgun (WGS) entry which is preliminary data.</text>
</comment>
<evidence type="ECO:0000313" key="1">
    <source>
        <dbReference type="EMBL" id="PKZ16691.1"/>
    </source>
</evidence>
<evidence type="ECO:0000313" key="2">
    <source>
        <dbReference type="Proteomes" id="UP000234335"/>
    </source>
</evidence>
<dbReference type="EMBL" id="PKGS01000003">
    <property type="protein sequence ID" value="PKZ16691.1"/>
    <property type="molecule type" value="Genomic_DNA"/>
</dbReference>
<name>A0A2I1M990_9FIRM</name>
<reference evidence="1 2" key="1">
    <citation type="submission" date="2017-12" db="EMBL/GenBank/DDBJ databases">
        <title>Phylogenetic diversity of female urinary microbiome.</title>
        <authorList>
            <person name="Thomas-White K."/>
            <person name="Wolfe A.J."/>
        </authorList>
    </citation>
    <scope>NUCLEOTIDE SEQUENCE [LARGE SCALE GENOMIC DNA]</scope>
    <source>
        <strain evidence="1 2">UMB0119</strain>
    </source>
</reference>
<dbReference type="InterPro" id="IPR010719">
    <property type="entry name" value="MnmM_MeTrfase"/>
</dbReference>
<dbReference type="GO" id="GO:0008168">
    <property type="term" value="F:methyltransferase activity"/>
    <property type="evidence" value="ECO:0007669"/>
    <property type="project" value="UniProtKB-KW"/>
</dbReference>
<dbReference type="SUPFAM" id="SSF53335">
    <property type="entry name" value="S-adenosyl-L-methionine-dependent methyltransferases"/>
    <property type="match status" value="1"/>
</dbReference>
<dbReference type="AlphaFoldDB" id="A0A2I1M990"/>
<accession>A0A2I1M990</accession>
<dbReference type="Gene3D" id="3.40.50.150">
    <property type="entry name" value="Vaccinia Virus protein VP39"/>
    <property type="match status" value="1"/>
</dbReference>
<dbReference type="PANTHER" id="PTHR35276:SF1">
    <property type="entry name" value="TRNA (MNM(5)S(2)U34)-METHYLTRANSFERASE, CHLOROPLASTIC"/>
    <property type="match status" value="1"/>
</dbReference>
<organism evidence="1 2">
    <name type="scientific">Anaerococcus octavius</name>
    <dbReference type="NCBI Taxonomy" id="54007"/>
    <lineage>
        <taxon>Bacteria</taxon>
        <taxon>Bacillati</taxon>
        <taxon>Bacillota</taxon>
        <taxon>Tissierellia</taxon>
        <taxon>Tissierellales</taxon>
        <taxon>Peptoniphilaceae</taxon>
        <taxon>Anaerococcus</taxon>
    </lineage>
</organism>
<dbReference type="Pfam" id="PF06962">
    <property type="entry name" value="rRNA_methylase"/>
    <property type="match status" value="1"/>
</dbReference>
<keyword evidence="2" id="KW-1185">Reference proteome</keyword>
<dbReference type="InterPro" id="IPR029063">
    <property type="entry name" value="SAM-dependent_MTases_sf"/>
</dbReference>
<sequence>MIDHATHIVKELILRDENINIAVDMTAGNGNDSKFILENTKANKVFAFDIQELARKNTLDLIGDNSKFNFILDSHANIDKYINKKVDLFIFNLGYLPKGDKNITTNWQSSIIAIKKSLELLSPRGKIIITIYPGHPAGQIESEKINEFLRNLNYKKYTVLSLAFTNKINNPPYVMLIGHKI</sequence>
<dbReference type="RefSeq" id="WP_101540352.1">
    <property type="nucleotide sequence ID" value="NZ_CALTZC010000031.1"/>
</dbReference>
<proteinExistence type="predicted"/>
<gene>
    <name evidence="1" type="primary">mraW</name>
    <name evidence="1" type="ORF">CYJ34_05700</name>
</gene>
<dbReference type="Proteomes" id="UP000234335">
    <property type="component" value="Unassembled WGS sequence"/>
</dbReference>
<keyword evidence="1" id="KW-0808">Transferase</keyword>
<protein>
    <submittedName>
        <fullName evidence="1">16S rRNA (Cytosine(1402)-N(4))-methyltransferase</fullName>
    </submittedName>
</protein>
<keyword evidence="1" id="KW-0489">Methyltransferase</keyword>
<dbReference type="GO" id="GO:0032259">
    <property type="term" value="P:methylation"/>
    <property type="evidence" value="ECO:0007669"/>
    <property type="project" value="UniProtKB-KW"/>
</dbReference>